<dbReference type="Proteomes" id="UP001160390">
    <property type="component" value="Unassembled WGS sequence"/>
</dbReference>
<gene>
    <name evidence="1" type="ORF">CCHLO57077_00006826</name>
</gene>
<evidence type="ECO:0000313" key="1">
    <source>
        <dbReference type="EMBL" id="CAI6100766.1"/>
    </source>
</evidence>
<evidence type="ECO:0000313" key="2">
    <source>
        <dbReference type="Proteomes" id="UP001160390"/>
    </source>
</evidence>
<comment type="caution">
    <text evidence="1">The sequence shown here is derived from an EMBL/GenBank/DDBJ whole genome shotgun (WGS) entry which is preliminary data.</text>
</comment>
<organism evidence="1 2">
    <name type="scientific">Clonostachys chloroleuca</name>
    <dbReference type="NCBI Taxonomy" id="1926264"/>
    <lineage>
        <taxon>Eukaryota</taxon>
        <taxon>Fungi</taxon>
        <taxon>Dikarya</taxon>
        <taxon>Ascomycota</taxon>
        <taxon>Pezizomycotina</taxon>
        <taxon>Sordariomycetes</taxon>
        <taxon>Hypocreomycetidae</taxon>
        <taxon>Hypocreales</taxon>
        <taxon>Bionectriaceae</taxon>
        <taxon>Clonostachys</taxon>
    </lineage>
</organism>
<dbReference type="AlphaFoldDB" id="A0AA35VDG3"/>
<dbReference type="InterPro" id="IPR027443">
    <property type="entry name" value="IPNS-like_sf"/>
</dbReference>
<keyword evidence="2" id="KW-1185">Reference proteome</keyword>
<dbReference type="EMBL" id="CABFNP030001353">
    <property type="protein sequence ID" value="CAI6100766.1"/>
    <property type="molecule type" value="Genomic_DNA"/>
</dbReference>
<dbReference type="Gene3D" id="2.60.120.330">
    <property type="entry name" value="B-lactam Antibiotic, Isopenicillin N Synthase, Chain"/>
    <property type="match status" value="1"/>
</dbReference>
<protein>
    <submittedName>
        <fullName evidence="1">Uncharacterized protein</fullName>
    </submittedName>
</protein>
<name>A0AA35VDG3_9HYPO</name>
<sequence length="98" mass="11338">MGATLALRYAIDYYKEIAGEVIVIVIMILNVMEPPADRVLSNDKEITKERFSIPFLVQANRKKVVQCVKELEDRGAKYPPVSAEEYLNMRRKVTFKKF</sequence>
<accession>A0AA35VDG3</accession>
<dbReference type="SUPFAM" id="SSF51197">
    <property type="entry name" value="Clavaminate synthase-like"/>
    <property type="match status" value="1"/>
</dbReference>
<proteinExistence type="predicted"/>
<reference evidence="1" key="1">
    <citation type="submission" date="2023-01" db="EMBL/GenBank/DDBJ databases">
        <authorList>
            <person name="Piombo E."/>
        </authorList>
    </citation>
    <scope>NUCLEOTIDE SEQUENCE</scope>
</reference>